<keyword evidence="3" id="KW-0808">Transferase</keyword>
<dbReference type="Proteomes" id="UP000177701">
    <property type="component" value="Unassembled WGS sequence"/>
</dbReference>
<proteinExistence type="inferred from homology"/>
<dbReference type="InterPro" id="IPR016454">
    <property type="entry name" value="Cysteine_dSase"/>
</dbReference>
<comment type="cofactor">
    <cofactor evidence="1">
        <name>pyridoxal 5'-phosphate</name>
        <dbReference type="ChEBI" id="CHEBI:597326"/>
    </cofactor>
</comment>
<dbReference type="EMBL" id="MEYH01000002">
    <property type="protein sequence ID" value="OGD17595.1"/>
    <property type="molecule type" value="Genomic_DNA"/>
</dbReference>
<evidence type="ECO:0000313" key="11">
    <source>
        <dbReference type="Proteomes" id="UP000177701"/>
    </source>
</evidence>
<evidence type="ECO:0000256" key="4">
    <source>
        <dbReference type="ARBA" id="ARBA00022723"/>
    </source>
</evidence>
<dbReference type="PIRSF" id="PIRSF005572">
    <property type="entry name" value="NifS"/>
    <property type="match status" value="1"/>
</dbReference>
<evidence type="ECO:0000256" key="7">
    <source>
        <dbReference type="ARBA" id="ARBA00023014"/>
    </source>
</evidence>
<dbReference type="InterPro" id="IPR000192">
    <property type="entry name" value="Aminotrans_V_dom"/>
</dbReference>
<evidence type="ECO:0000256" key="1">
    <source>
        <dbReference type="ARBA" id="ARBA00001933"/>
    </source>
</evidence>
<dbReference type="STRING" id="1797291.A2V47_03035"/>
<evidence type="ECO:0000256" key="3">
    <source>
        <dbReference type="ARBA" id="ARBA00022679"/>
    </source>
</evidence>
<evidence type="ECO:0000256" key="5">
    <source>
        <dbReference type="ARBA" id="ARBA00022898"/>
    </source>
</evidence>
<dbReference type="SUPFAM" id="SSF53383">
    <property type="entry name" value="PLP-dependent transferases"/>
    <property type="match status" value="1"/>
</dbReference>
<comment type="catalytic activity">
    <reaction evidence="8">
        <text>(sulfur carrier)-H + L-cysteine = (sulfur carrier)-SH + L-alanine</text>
        <dbReference type="Rhea" id="RHEA:43892"/>
        <dbReference type="Rhea" id="RHEA-COMP:14737"/>
        <dbReference type="Rhea" id="RHEA-COMP:14739"/>
        <dbReference type="ChEBI" id="CHEBI:29917"/>
        <dbReference type="ChEBI" id="CHEBI:35235"/>
        <dbReference type="ChEBI" id="CHEBI:57972"/>
        <dbReference type="ChEBI" id="CHEBI:64428"/>
        <dbReference type="EC" id="2.8.1.7"/>
    </reaction>
</comment>
<evidence type="ECO:0000256" key="2">
    <source>
        <dbReference type="ARBA" id="ARBA00006490"/>
    </source>
</evidence>
<keyword evidence="4" id="KW-0479">Metal-binding</keyword>
<organism evidence="10 11">
    <name type="scientific">Candidatus Sediminicultor quintus</name>
    <dbReference type="NCBI Taxonomy" id="1797291"/>
    <lineage>
        <taxon>Bacteria</taxon>
        <taxon>Pseudomonadati</taxon>
        <taxon>Atribacterota</taxon>
        <taxon>Candidatus Phoenicimicrobiia</taxon>
        <taxon>Candidatus Pheonicimicrobiales</taxon>
        <taxon>Candidatus Phoenicimicrobiaceae</taxon>
        <taxon>Candidatus Sediminicultor</taxon>
    </lineage>
</organism>
<dbReference type="Gene3D" id="1.10.260.50">
    <property type="match status" value="1"/>
</dbReference>
<evidence type="ECO:0000259" key="9">
    <source>
        <dbReference type="Pfam" id="PF00266"/>
    </source>
</evidence>
<evidence type="ECO:0000313" key="10">
    <source>
        <dbReference type="EMBL" id="OGD17595.1"/>
    </source>
</evidence>
<keyword evidence="7" id="KW-0411">Iron-sulfur</keyword>
<accession>A0A1F5AGJ7</accession>
<reference evidence="10 11" key="1">
    <citation type="journal article" date="2016" name="Nat. Commun.">
        <title>Thousands of microbial genomes shed light on interconnected biogeochemical processes in an aquifer system.</title>
        <authorList>
            <person name="Anantharaman K."/>
            <person name="Brown C.T."/>
            <person name="Hug L.A."/>
            <person name="Sharon I."/>
            <person name="Castelle C.J."/>
            <person name="Probst A.J."/>
            <person name="Thomas B.C."/>
            <person name="Singh A."/>
            <person name="Wilkins M.J."/>
            <person name="Karaoz U."/>
            <person name="Brodie E.L."/>
            <person name="Williams K.H."/>
            <person name="Hubbard S.S."/>
            <person name="Banfield J.F."/>
        </authorList>
    </citation>
    <scope>NUCLEOTIDE SEQUENCE [LARGE SCALE GENOMIC DNA]</scope>
</reference>
<evidence type="ECO:0000256" key="8">
    <source>
        <dbReference type="ARBA" id="ARBA00050776"/>
    </source>
</evidence>
<gene>
    <name evidence="10" type="ORF">A2V47_03035</name>
</gene>
<name>A0A1F5AGJ7_9BACT</name>
<evidence type="ECO:0000256" key="6">
    <source>
        <dbReference type="ARBA" id="ARBA00023004"/>
    </source>
</evidence>
<dbReference type="AlphaFoldDB" id="A0A1F5AGJ7"/>
<dbReference type="Pfam" id="PF00266">
    <property type="entry name" value="Aminotran_5"/>
    <property type="match status" value="1"/>
</dbReference>
<comment type="caution">
    <text evidence="10">The sequence shown here is derived from an EMBL/GenBank/DDBJ whole genome shotgun (WGS) entry which is preliminary data.</text>
</comment>
<dbReference type="GO" id="GO:0046872">
    <property type="term" value="F:metal ion binding"/>
    <property type="evidence" value="ECO:0007669"/>
    <property type="project" value="UniProtKB-KW"/>
</dbReference>
<dbReference type="PANTHER" id="PTHR11601:SF34">
    <property type="entry name" value="CYSTEINE DESULFURASE"/>
    <property type="match status" value="1"/>
</dbReference>
<dbReference type="InterPro" id="IPR015424">
    <property type="entry name" value="PyrdxlP-dep_Trfase"/>
</dbReference>
<dbReference type="InterPro" id="IPR015422">
    <property type="entry name" value="PyrdxlP-dep_Trfase_small"/>
</dbReference>
<dbReference type="InterPro" id="IPR015421">
    <property type="entry name" value="PyrdxlP-dep_Trfase_major"/>
</dbReference>
<sequence>MFDEKMIYLDNASATRLDERVLEAMRPYFFDTYAVATSEFGYSQGIEAREALQKARETIASRLNAGPEEFVFTSGSTESSNMAIKGVMMALQKQNKNHLIVSKIEDFPILYSAKNLEKQGIKVTYLEVDKYGFVDLEQLKGSISKDTALISIQHANQEIGTVQNIEAISQICKEKKILFHTDATHTFTRLPIDVSKIPVDLISVAAHTLHGPKGIGGLYIRKGTPLTKWMDGGFQEFNRRAGLENIPGAIGFAKAVELVTAQENEQLISLRDHLISHILAEISQTTLNGHPERRTPQNANITFHFIEGESITLHLDMHGFAVSTGSACFSRSLEASHVILGIGGDHERAHGSIRFTLGRYNNLKEIDKLIETLKEIISELREISPLGKD</sequence>
<keyword evidence="6" id="KW-0408">Iron</keyword>
<dbReference type="GO" id="GO:0051536">
    <property type="term" value="F:iron-sulfur cluster binding"/>
    <property type="evidence" value="ECO:0007669"/>
    <property type="project" value="UniProtKB-KW"/>
</dbReference>
<dbReference type="GO" id="GO:0031071">
    <property type="term" value="F:cysteine desulfurase activity"/>
    <property type="evidence" value="ECO:0007669"/>
    <property type="project" value="UniProtKB-EC"/>
</dbReference>
<feature type="domain" description="Aminotransferase class V" evidence="9">
    <location>
        <begin position="7"/>
        <end position="369"/>
    </location>
</feature>
<protein>
    <submittedName>
        <fullName evidence="10">Cysteine desulfurase NifS</fullName>
    </submittedName>
</protein>
<comment type="similarity">
    <text evidence="2">Belongs to the class-V pyridoxal-phosphate-dependent aminotransferase family. NifS/IscS subfamily.</text>
</comment>
<dbReference type="PANTHER" id="PTHR11601">
    <property type="entry name" value="CYSTEINE DESULFURYLASE FAMILY MEMBER"/>
    <property type="match status" value="1"/>
</dbReference>
<dbReference type="Gene3D" id="3.90.1150.10">
    <property type="entry name" value="Aspartate Aminotransferase, domain 1"/>
    <property type="match status" value="1"/>
</dbReference>
<dbReference type="Gene3D" id="3.40.640.10">
    <property type="entry name" value="Type I PLP-dependent aspartate aminotransferase-like (Major domain)"/>
    <property type="match status" value="1"/>
</dbReference>
<keyword evidence="5" id="KW-0663">Pyridoxal phosphate</keyword>